<dbReference type="GO" id="GO:0005770">
    <property type="term" value="C:late endosome"/>
    <property type="evidence" value="ECO:0007669"/>
    <property type="project" value="TreeGrafter"/>
</dbReference>
<feature type="region of interest" description="Disordered" evidence="4">
    <location>
        <begin position="559"/>
        <end position="586"/>
    </location>
</feature>
<dbReference type="InterPro" id="IPR036322">
    <property type="entry name" value="WD40_repeat_dom_sf"/>
</dbReference>
<dbReference type="InterPro" id="IPR015943">
    <property type="entry name" value="WD40/YVTN_repeat-like_dom_sf"/>
</dbReference>
<comment type="similarity">
    <text evidence="1">Belongs to the VPS8 family.</text>
</comment>
<dbReference type="OMA" id="IRYSIEI"/>
<evidence type="ECO:0000259" key="5">
    <source>
        <dbReference type="PROSITE" id="PS50089"/>
    </source>
</evidence>
<dbReference type="Pfam" id="PF23410">
    <property type="entry name" value="Beta-prop_VPS8"/>
    <property type="match status" value="1"/>
</dbReference>
<dbReference type="eggNOG" id="KOG2079">
    <property type="taxonomic scope" value="Eukaryota"/>
</dbReference>
<dbReference type="GO" id="GO:0030897">
    <property type="term" value="C:HOPS complex"/>
    <property type="evidence" value="ECO:0007669"/>
    <property type="project" value="TreeGrafter"/>
</dbReference>
<dbReference type="SUPFAM" id="SSF57850">
    <property type="entry name" value="RING/U-box"/>
    <property type="match status" value="1"/>
</dbReference>
<feature type="compositionally biased region" description="Polar residues" evidence="4">
    <location>
        <begin position="574"/>
        <end position="586"/>
    </location>
</feature>
<feature type="compositionally biased region" description="Acidic residues" evidence="4">
    <location>
        <begin position="559"/>
        <end position="570"/>
    </location>
</feature>
<dbReference type="Gene3D" id="2.130.10.10">
    <property type="entry name" value="YVTN repeat-like/Quinoprotein amine dehydrogenase"/>
    <property type="match status" value="1"/>
</dbReference>
<feature type="region of interest" description="Disordered" evidence="4">
    <location>
        <begin position="254"/>
        <end position="321"/>
    </location>
</feature>
<organism evidence="7">
    <name type="scientific">Naegleria gruberi</name>
    <name type="common">Amoeba</name>
    <dbReference type="NCBI Taxonomy" id="5762"/>
    <lineage>
        <taxon>Eukaryota</taxon>
        <taxon>Discoba</taxon>
        <taxon>Heterolobosea</taxon>
        <taxon>Tetramitia</taxon>
        <taxon>Eutetramitia</taxon>
        <taxon>Vahlkampfiidae</taxon>
        <taxon>Naegleria</taxon>
    </lineage>
</organism>
<dbReference type="KEGG" id="ngr:NAEGRDRAFT_58764"/>
<dbReference type="SUPFAM" id="SSF50978">
    <property type="entry name" value="WD40 repeat-like"/>
    <property type="match status" value="1"/>
</dbReference>
<evidence type="ECO:0000256" key="2">
    <source>
        <dbReference type="PROSITE-ProRule" id="PRU00175"/>
    </source>
</evidence>
<feature type="region of interest" description="Disordered" evidence="4">
    <location>
        <begin position="522"/>
        <end position="542"/>
    </location>
</feature>
<sequence length="2230" mass="255588">MGVTEVTIKIPTKFTFTPFEYCTSIYRLLSRIVNFQNNLIKNLMNNSFHDIDIITEGNNSASNSFKLLQIYPTNRNSRESINLLTFYISTECLKKSLDGKYSESLCYYSPLQKFNIDFTNYQNLTRETLFKIIMTCESINEISEWDMDKKLVDISSEHPETIINSVFPLLFGFEKGKSDYFTPMESVIDNCIRNFLKSATDSDDEHEEDLQSFMLESSTEPNMIIGSARVEADDDDHHQEPYKQYLSSILDEISDESSNDDESGVDEQNQQKRNGAAALVNKQATSKKRKITVKTILRDDGPTQMVTTGASGHKQQEDNDDNYYSDEFMEEENEAIFMSNPYASLMPSSSNSTPTTTLENNEKQRKPNSNTANTGGQQSLYFSPSNILLDMKLEDSERFEILKQASVLEQTKYQLQKLFIPYDPSNKRASLNNQQLSNNHHVTHHHHHHGRKHQDLVTVLTVPSEEEYEKKKILLRTLRVKHTDKVIDSILNSPHSSAVSSSSSDNEEEDYRGNEIANIVKHARNNKFDSDDDNLSTSTTSEMGSDYIHNLINNGDIEDDDSLASDDYDPEALQQGSISRQNSSQQLVKNTEEARALITAMRKKNIKDLKEFNSIDNWKDYYGGVVAHNLSMIKLDMIKSINEYLELHRQEIGICKVIKVSSTILAIGTSNGTTVIFSNSSSKVAHLKLTKQGKGTPTKNPQPIVNQYNSVTCMDITSTGNYVVCGYEYGDIAFWSIQNGGELIKRINGKGEENVNSNSSEFMTPVDNIQFVKNNPFKVLVSSQGAVKLITLKEKLIKLGGNSYVYDSLRVTDDNFDRVVDVKILAEGEAYHASNDYLVVAMATSMGVFVMALEPFVKILCFLSKPEEVSPTTLPYLSWRKVLAPIQLATSHETTLNQILRLNKTKPPLLAIAWGNILNIFQLEVEPQPKGSVPNDSVNSEMFRVSCMEFKNDLIGALWCGEQVMLLLDREHQLLVVDPFATKNVEERKITFEIPTKATQEKVISTHHLTYHSRFDVKSNDGKFTLHPVPSFHSTLCTRASSVDGVAYLLCDNDMNINNQVVITVKVLSWKERIDQLLDMGSWNHALKMALNFYQGRGIAVIGLPTDSSLRKQLAGDVIGDILQGYVDYYTSQVNTPGDQDEMSDNGIDEYYTELAKTCIRYSIEIEKSDKIFTTFYEIFKGKNKERLFISIIQEYIIKGLLISSESEIVIVPNNFVDKIIQQHLEIYQASNMPALENFLLCLEYNDHLSTDEYANVEFCKQLIEKCIRLRMFKAMVIIYNKGLDDYVTPLKELLTIVFDPNNNSQGDRPACIELVFEYLEKLFIQGTSITNNRISAGLLYDIKLQVLNTIFKANENIRDQFSSSAMPFKSSALSKNFSYKKYYMLSRLLILSAKRFFAWLEKVNNDSSSSSLWYSTEEKEVLAHPLFKPITKQELTNCLIYIFSYLSGIENPFSPWEMKTKKFTIEEEQSPQAHWAPNLEDTVYFSLFLAEQLSKSGKQAIDKNSIFVSVDTLHRIFSTLCYEGNLFDDDIATTQLELVEILTNAHHIIDRDISKELINIEELITSCRNSRFHKVLIYLYSLKGDYEKLLDAYLADKELRGGVFTFINNLTKVESNYTKRGGDVVGAVKLYLEKVDEKLRELCEKCVSEEDRFTKSINLAELQQDYYNSTQQQPNENHDEGLNGPPITDLFYLLKEFDSKYRNYLQIKWEELQQQRKIKLSKVMDPNLEKKQQIDDKDELKAWAQKMVSVVTAFTTSSASETDESTVVQDMTAMIVSPNSLSKGRRRILEVQFYSSSVMGILQSEIYEKFKQLIIEIVNMCKRNIDNGRLSDKEVEKLWFNLLDKLVVPLRELFESYCKSSTDCEQNLKGQAEPTTTSKSSEKAKKRKKHESSDDDSDDGERDALNDSMTFMDGLSDDEDITIEENINDHKEMIASSIREKEKLQEKVRYEFDPVVTKETYEKINRIEKRLVALRNFLADLEYEKKREDERMMREATDPLAPKNLKNRPSNLFLQVCLHHLLKLVFTEMSNSSSSIQDENDDSQSTSIEEKHQREKKFSVFHLLQQAAKNYKKDLYGYFKEPLLDMYDKCGFELMLYHSINRLLESDGFWLHRRRFRRTRRGIRPKSNYCRLCDCSIYDLDEDNTKGGKLKVFYCGHALHEHCLDEINCLNRCPICSKMDTDSAILESDTKKSSHELEKKKSMTGSSLLHNATLEVLDIQKLKSNKNEI</sequence>
<feature type="coiled-coil region" evidence="3">
    <location>
        <begin position="1928"/>
        <end position="1985"/>
    </location>
</feature>
<protein>
    <recommendedName>
        <fullName evidence="5">RING-type domain-containing protein</fullName>
    </recommendedName>
</protein>
<dbReference type="OrthoDB" id="289913at2759"/>
<feature type="domain" description="RING-type" evidence="5">
    <location>
        <begin position="2131"/>
        <end position="2178"/>
    </location>
</feature>
<dbReference type="PANTHER" id="PTHR12616">
    <property type="entry name" value="VACUOLAR PROTEIN SORTING VPS41"/>
    <property type="match status" value="1"/>
</dbReference>
<feature type="compositionally biased region" description="Acidic residues" evidence="4">
    <location>
        <begin position="254"/>
        <end position="265"/>
    </location>
</feature>
<keyword evidence="3" id="KW-0175">Coiled coil</keyword>
<keyword evidence="7" id="KW-1185">Reference proteome</keyword>
<dbReference type="Pfam" id="PF12816">
    <property type="entry name" value="TPR_Vps8"/>
    <property type="match status" value="1"/>
</dbReference>
<dbReference type="GO" id="GO:0034058">
    <property type="term" value="P:endosomal vesicle fusion"/>
    <property type="evidence" value="ECO:0007669"/>
    <property type="project" value="TreeGrafter"/>
</dbReference>
<dbReference type="VEuPathDB" id="AmoebaDB:NAEGRDRAFT_58764"/>
<feature type="region of interest" description="Disordered" evidence="4">
    <location>
        <begin position="1866"/>
        <end position="1915"/>
    </location>
</feature>
<accession>D2VNL3</accession>
<name>D2VNL3_NAEGR</name>
<evidence type="ECO:0000313" key="6">
    <source>
        <dbReference type="EMBL" id="EFC41677.1"/>
    </source>
</evidence>
<dbReference type="InParanoid" id="D2VNL3"/>
<dbReference type="InterPro" id="IPR025941">
    <property type="entry name" value="Vps8_central_dom"/>
</dbReference>
<evidence type="ECO:0000256" key="4">
    <source>
        <dbReference type="SAM" id="MobiDB-lite"/>
    </source>
</evidence>
<evidence type="ECO:0000256" key="3">
    <source>
        <dbReference type="SAM" id="Coils"/>
    </source>
</evidence>
<dbReference type="PANTHER" id="PTHR12616:SF8">
    <property type="entry name" value="VACUOLAR PROTEIN SORTING-ASSOCIATED PROTEIN 8 HOMOLOG"/>
    <property type="match status" value="1"/>
</dbReference>
<feature type="compositionally biased region" description="Polar residues" evidence="4">
    <location>
        <begin position="367"/>
        <end position="379"/>
    </location>
</feature>
<dbReference type="InterPro" id="IPR001841">
    <property type="entry name" value="Znf_RING"/>
</dbReference>
<dbReference type="EMBL" id="GG738884">
    <property type="protein sequence ID" value="EFC41677.1"/>
    <property type="molecule type" value="Genomic_DNA"/>
</dbReference>
<keyword evidence="2" id="KW-0863">Zinc-finger</keyword>
<feature type="region of interest" description="Disordered" evidence="4">
    <location>
        <begin position="342"/>
        <end position="379"/>
    </location>
</feature>
<keyword evidence="2" id="KW-0479">Metal-binding</keyword>
<dbReference type="GO" id="GO:0006623">
    <property type="term" value="P:protein targeting to vacuole"/>
    <property type="evidence" value="ECO:0007669"/>
    <property type="project" value="InterPro"/>
</dbReference>
<dbReference type="RefSeq" id="XP_002674421.1">
    <property type="nucleotide sequence ID" value="XM_002674375.1"/>
</dbReference>
<proteinExistence type="inferred from homology"/>
<evidence type="ECO:0000256" key="1">
    <source>
        <dbReference type="ARBA" id="ARBA00009422"/>
    </source>
</evidence>
<reference evidence="6 7" key="1">
    <citation type="journal article" date="2010" name="Cell">
        <title>The genome of Naegleria gruberi illuminates early eukaryotic versatility.</title>
        <authorList>
            <person name="Fritz-Laylin L.K."/>
            <person name="Prochnik S.E."/>
            <person name="Ginger M.L."/>
            <person name="Dacks J.B."/>
            <person name="Carpenter M.L."/>
            <person name="Field M.C."/>
            <person name="Kuo A."/>
            <person name="Paredez A."/>
            <person name="Chapman J."/>
            <person name="Pham J."/>
            <person name="Shu S."/>
            <person name="Neupane R."/>
            <person name="Cipriano M."/>
            <person name="Mancuso J."/>
            <person name="Tu H."/>
            <person name="Salamov A."/>
            <person name="Lindquist E."/>
            <person name="Shapiro H."/>
            <person name="Lucas S."/>
            <person name="Grigoriev I.V."/>
            <person name="Cande W.Z."/>
            <person name="Fulton C."/>
            <person name="Rokhsar D.S."/>
            <person name="Dawson S.C."/>
        </authorList>
    </citation>
    <scope>NUCLEOTIDE SEQUENCE [LARGE SCALE GENOMIC DNA]</scope>
    <source>
        <strain evidence="6 7">NEG-M</strain>
    </source>
</reference>
<gene>
    <name evidence="6" type="ORF">NAEGRDRAFT_58764</name>
</gene>
<dbReference type="Proteomes" id="UP000006671">
    <property type="component" value="Unassembled WGS sequence"/>
</dbReference>
<dbReference type="GO" id="GO:0008270">
    <property type="term" value="F:zinc ion binding"/>
    <property type="evidence" value="ECO:0007669"/>
    <property type="project" value="UniProtKB-KW"/>
</dbReference>
<evidence type="ECO:0000313" key="7">
    <source>
        <dbReference type="Proteomes" id="UP000006671"/>
    </source>
</evidence>
<dbReference type="InterPro" id="IPR045111">
    <property type="entry name" value="Vps41/Vps8"/>
</dbReference>
<keyword evidence="2" id="KW-0862">Zinc</keyword>
<dbReference type="PROSITE" id="PS50089">
    <property type="entry name" value="ZF_RING_2"/>
    <property type="match status" value="1"/>
</dbReference>
<dbReference type="GeneID" id="8855061"/>
<feature type="compositionally biased region" description="Low complexity" evidence="4">
    <location>
        <begin position="347"/>
        <end position="357"/>
    </location>
</feature>